<dbReference type="InterPro" id="IPR008929">
    <property type="entry name" value="Chondroitin_lyas"/>
</dbReference>
<dbReference type="Pfam" id="PF02278">
    <property type="entry name" value="Lyase_8"/>
    <property type="match status" value="1"/>
</dbReference>
<dbReference type="Gene3D" id="2.60.120.430">
    <property type="entry name" value="Galactose-binding lectin"/>
    <property type="match status" value="1"/>
</dbReference>
<dbReference type="EMBL" id="BMQJ01000010">
    <property type="protein sequence ID" value="GGQ06901.1"/>
    <property type="molecule type" value="Genomic_DNA"/>
</dbReference>
<dbReference type="PROSITE" id="PS51318">
    <property type="entry name" value="TAT"/>
    <property type="match status" value="1"/>
</dbReference>
<comment type="similarity">
    <text evidence="1">Belongs to the polysaccharide lyase 8 family.</text>
</comment>
<dbReference type="Gene3D" id="2.60.220.10">
    <property type="entry name" value="Polysaccharide lyase family 8-like, C-terminal"/>
    <property type="match status" value="1"/>
</dbReference>
<accession>A0ABQ2R062</accession>
<proteinExistence type="inferred from homology"/>
<dbReference type="Pfam" id="PF09092">
    <property type="entry name" value="Lyase_N"/>
    <property type="match status" value="1"/>
</dbReference>
<dbReference type="PANTHER" id="PTHR37322">
    <property type="match status" value="1"/>
</dbReference>
<dbReference type="InterPro" id="IPR039174">
    <property type="entry name" value="Chondroitin_ABC_lyase"/>
</dbReference>
<dbReference type="InterPro" id="IPR008979">
    <property type="entry name" value="Galactose-bd-like_sf"/>
</dbReference>
<dbReference type="Pfam" id="PF09093">
    <property type="entry name" value="Lyase_catalyt"/>
    <property type="match status" value="1"/>
</dbReference>
<dbReference type="SUPFAM" id="SSF48230">
    <property type="entry name" value="Chondroitin AC/alginate lyase"/>
    <property type="match status" value="1"/>
</dbReference>
<dbReference type="Gene3D" id="1.50.10.100">
    <property type="entry name" value="Chondroitin AC/alginate lyase"/>
    <property type="match status" value="1"/>
</dbReference>
<dbReference type="SUPFAM" id="SSF74650">
    <property type="entry name" value="Galactose mutarotase-like"/>
    <property type="match status" value="1"/>
</dbReference>
<evidence type="ECO:0000256" key="2">
    <source>
        <dbReference type="ARBA" id="ARBA00023239"/>
    </source>
</evidence>
<dbReference type="InterPro" id="IPR015176">
    <property type="entry name" value="Lyase_N"/>
</dbReference>
<dbReference type="PANTHER" id="PTHR37322:SF3">
    <property type="entry name" value="CHONDROITIN SULFATE ABC EXOLYASE"/>
    <property type="match status" value="1"/>
</dbReference>
<dbReference type="SUPFAM" id="SSF49785">
    <property type="entry name" value="Galactose-binding domain-like"/>
    <property type="match status" value="1"/>
</dbReference>
<keyword evidence="7" id="KW-1185">Reference proteome</keyword>
<dbReference type="InterPro" id="IPR011013">
    <property type="entry name" value="Gal_mutarotase_sf_dom"/>
</dbReference>
<keyword evidence="2" id="KW-0456">Lyase</keyword>
<gene>
    <name evidence="6" type="primary">chonabc</name>
    <name evidence="6" type="ORF">GCM10010140_41380</name>
</gene>
<evidence type="ECO:0000259" key="3">
    <source>
        <dbReference type="Pfam" id="PF02278"/>
    </source>
</evidence>
<protein>
    <submittedName>
        <fullName evidence="6">Chondroitin sulfate ABC exolyase</fullName>
    </submittedName>
</protein>
<dbReference type="Gene3D" id="2.70.98.10">
    <property type="match status" value="1"/>
</dbReference>
<evidence type="ECO:0000313" key="6">
    <source>
        <dbReference type="EMBL" id="GGQ06901.1"/>
    </source>
</evidence>
<evidence type="ECO:0000259" key="5">
    <source>
        <dbReference type="Pfam" id="PF09093"/>
    </source>
</evidence>
<dbReference type="InterPro" id="IPR015177">
    <property type="entry name" value="Lyase_catalyt"/>
</dbReference>
<dbReference type="InterPro" id="IPR011071">
    <property type="entry name" value="Lyase_8-like_C"/>
</dbReference>
<feature type="domain" description="Lyase N-terminal" evidence="4">
    <location>
        <begin position="63"/>
        <end position="222"/>
    </location>
</feature>
<feature type="domain" description="Polysaccharide lyase family 8 central" evidence="3">
    <location>
        <begin position="638"/>
        <end position="891"/>
    </location>
</feature>
<dbReference type="Proteomes" id="UP000611554">
    <property type="component" value="Unassembled WGS sequence"/>
</dbReference>
<dbReference type="InterPro" id="IPR024200">
    <property type="entry name" value="Chondroitinase_ABC_I"/>
</dbReference>
<dbReference type="RefSeq" id="WP_189248106.1">
    <property type="nucleotide sequence ID" value="NZ_BMQJ01000010.1"/>
</dbReference>
<dbReference type="InterPro" id="IPR003159">
    <property type="entry name" value="Lyase_8_central_dom"/>
</dbReference>
<dbReference type="InterPro" id="IPR014718">
    <property type="entry name" value="GH-type_carb-bd"/>
</dbReference>
<evidence type="ECO:0000259" key="4">
    <source>
        <dbReference type="Pfam" id="PF09092"/>
    </source>
</evidence>
<name>A0ABQ2R062_9ACTN</name>
<evidence type="ECO:0000256" key="1">
    <source>
        <dbReference type="ARBA" id="ARBA00006699"/>
    </source>
</evidence>
<evidence type="ECO:0000313" key="7">
    <source>
        <dbReference type="Proteomes" id="UP000611554"/>
    </source>
</evidence>
<dbReference type="PIRSF" id="PIRSF034515">
    <property type="entry name" value="Chondroitinase"/>
    <property type="match status" value="1"/>
</dbReference>
<dbReference type="InterPro" id="IPR006311">
    <property type="entry name" value="TAT_signal"/>
</dbReference>
<reference evidence="7" key="1">
    <citation type="journal article" date="2019" name="Int. J. Syst. Evol. Microbiol.">
        <title>The Global Catalogue of Microorganisms (GCM) 10K type strain sequencing project: providing services to taxonomists for standard genome sequencing and annotation.</title>
        <authorList>
            <consortium name="The Broad Institute Genomics Platform"/>
            <consortium name="The Broad Institute Genome Sequencing Center for Infectious Disease"/>
            <person name="Wu L."/>
            <person name="Ma J."/>
        </authorList>
    </citation>
    <scope>NUCLEOTIDE SEQUENCE [LARGE SCALE GENOMIC DNA]</scope>
    <source>
        <strain evidence="7">JCM 3115</strain>
    </source>
</reference>
<dbReference type="SUPFAM" id="SSF49863">
    <property type="entry name" value="Hyaluronate lyase-like, C-terminal domain"/>
    <property type="match status" value="1"/>
</dbReference>
<organism evidence="6 7">
    <name type="scientific">Streptosporangium pseudovulgare</name>
    <dbReference type="NCBI Taxonomy" id="35765"/>
    <lineage>
        <taxon>Bacteria</taxon>
        <taxon>Bacillati</taxon>
        <taxon>Actinomycetota</taxon>
        <taxon>Actinomycetes</taxon>
        <taxon>Streptosporangiales</taxon>
        <taxon>Streptosporangiaceae</taxon>
        <taxon>Streptosporangium</taxon>
    </lineage>
</organism>
<feature type="domain" description="Lyase catalytic" evidence="5">
    <location>
        <begin position="255"/>
        <end position="601"/>
    </location>
</feature>
<comment type="caution">
    <text evidence="6">The sequence shown here is derived from an EMBL/GenBank/DDBJ whole genome shotgun (WGS) entry which is preliminary data.</text>
</comment>
<sequence>MVEITRRTALRAGAAGVAGAVLPLPGAAPAAGRAAARDAAPGDPGDLERRALAMDPPVFLLETAVPPQLTAGPGSALTISDRAAICGRHSLRWEHGDRSMITVEAPLRFAPDPYRPLDDQAWQGTVDTFSVWIFNETPADDVVRFEFGRGDRTDAWFEFRLGFTGWRTAWVRYDYDMRGRPHPGMDTLRIIAPRRTGVLHLDQLILNAPLRPDAPCRDAQVPDIAAEGDDYDAQHWQALYLFDRLLARARMDTSPPSAEETASLRTLTARYRDDYLLTPVTVDDSSVAALTAQVTAYGVPEATSTGTGRPVFSYQTQIHPAAIAAELKAFADPVALGAYTDLMRSLALAHASAGPAHRPALADLYVRMTAHLRDQGWTWGSCQGTIHHLGYNVRGYYDSVYLMRDVLREAGLFEGVRADLTWLCGFGRVFRDRTHRQAHCSVMDILNTTLRGMLAAALLRDTDAERIAWLRALLDWLNRALLPTAGIQDGLKVDGAVFHHVGFFPDYVRDGFTGLAPLVYVLSGGAFRLADEPHSWLKRALLAMRVYANRNHWPISISGRNPSGLTALSPVPYQWMAISGTPGGSGDVDPELAAAFLRLLPAAPTAAQRKVAERLAARGVTAEAAPTGNWAVNYAALAVHRRDEWQVTVRGHNRYLWSTEIYEGANWYGRYNTYGQIQVLHRGNPVGNAASGYVQQGWDWNRRPGATTVHLPLDELKGDLTGAIEEMLLTDSRFGGAHTIDGRNGMFAMELREHPKYEGSHRALKSVFLFDDRIVAVGTGIGNDSRHETETTLFQTHLAARTDPTHVGAAEPVTAFPYTAAPDIAPRWLLDDKGVGYYLAPGQRIGLTRSAQTSRDNATEAPTTGDFATAWIRHGVSPRDGGYEYAMVVGATPERMTAFAAAMDDPAAAPYTVLRADTVAHVVRDRATGITGYAVFSPLRDAEGPVREVDTPSMVLVRADGDDGLALAVCDPDLRLYGGIDPDQYERGRYVGHYSPWSRPWLTSPSHPHLMRVTLRGRWRADGDQPCEARVRGEATAVRFETVDGRPVQVRLRRA</sequence>